<dbReference type="InterPro" id="IPR012341">
    <property type="entry name" value="6hp_glycosidase-like_sf"/>
</dbReference>
<dbReference type="GO" id="GO:0005975">
    <property type="term" value="P:carbohydrate metabolic process"/>
    <property type="evidence" value="ECO:0007669"/>
    <property type="project" value="InterPro"/>
</dbReference>
<reference evidence="1" key="2">
    <citation type="journal article" date="2021" name="PeerJ">
        <title>Extensive microbial diversity within the chicken gut microbiome revealed by metagenomics and culture.</title>
        <authorList>
            <person name="Gilroy R."/>
            <person name="Ravi A."/>
            <person name="Getino M."/>
            <person name="Pursley I."/>
            <person name="Horton D.L."/>
            <person name="Alikhan N.F."/>
            <person name="Baker D."/>
            <person name="Gharbi K."/>
            <person name="Hall N."/>
            <person name="Watson M."/>
            <person name="Adriaenssens E.M."/>
            <person name="Foster-Nyarko E."/>
            <person name="Jarju S."/>
            <person name="Secka A."/>
            <person name="Antonio M."/>
            <person name="Oren A."/>
            <person name="Chaudhuri R.R."/>
            <person name="La Ragione R."/>
            <person name="Hildebrand F."/>
            <person name="Pallen M.J."/>
        </authorList>
    </citation>
    <scope>NUCLEOTIDE SEQUENCE</scope>
    <source>
        <strain evidence="1">ChiSjej1B19-7085</strain>
    </source>
</reference>
<dbReference type="SUPFAM" id="SSF48208">
    <property type="entry name" value="Six-hairpin glycosidases"/>
    <property type="match status" value="1"/>
</dbReference>
<proteinExistence type="predicted"/>
<comment type="caution">
    <text evidence="1">The sequence shown here is derived from an EMBL/GenBank/DDBJ whole genome shotgun (WGS) entry which is preliminary data.</text>
</comment>
<dbReference type="PANTHER" id="PTHR11051">
    <property type="entry name" value="GLYCOSYL HYDROLASE-RELATED"/>
    <property type="match status" value="1"/>
</dbReference>
<evidence type="ECO:0000313" key="1">
    <source>
        <dbReference type="EMBL" id="HIR57302.1"/>
    </source>
</evidence>
<dbReference type="InterPro" id="IPR008928">
    <property type="entry name" value="6-hairpin_glycosidase_sf"/>
</dbReference>
<accession>A0A9D1DR03</accession>
<dbReference type="EMBL" id="DVHF01000076">
    <property type="protein sequence ID" value="HIR57302.1"/>
    <property type="molecule type" value="Genomic_DNA"/>
</dbReference>
<name>A0A9D1DR03_9FIRM</name>
<dbReference type="PANTHER" id="PTHR11051:SF8">
    <property type="entry name" value="PROTEIN-GLUCOSYLGALACTOSYLHYDROXYLYSINE GLUCOSIDASE"/>
    <property type="match status" value="1"/>
</dbReference>
<dbReference type="Proteomes" id="UP000886785">
    <property type="component" value="Unassembled WGS sequence"/>
</dbReference>
<keyword evidence="1" id="KW-0378">Hydrolase</keyword>
<sequence>MSIDRRELVRLHNPKLDSFVWDSPLSVGNGEFVFTADPTGLQSFPEGYEQGLPLCTMSHWGWHSYPFSAERFSVTRDDLVLTPFDTYGRTVGYAKDPAPGNEDVYNWLRQNPHRLNLARIGFAFTGKDGRRASRGDIGGISQTLDLYAGILYSEFTVFGEPCRVETCCHPERDQMSVRIKSPMADEGRIAIEIRFPYGSHRKNGSDWENGAAHTSTMEGGCGSARISRTLDRDQYEVAASFPGARMEQTDTHTFVISGNLSEASFLFSREKAAPSDAGEAFAKSAAHWERYWQDGGILRLNRSQDPRAFELERRIILSQYVTALQCGGSVPPAETGLTCNSWYGKFHLEMHFWHSAHFHFWGRTAYLEKSMQWYLKHLDDARALARSQGYKGARWPKMVAENAVDSPSTIAPLLIWQQPHIICMLEWCYQAHPDRETLEKYRDVMFESAEFMADYAHYDAENGRYVLGPPCIPAQERHDPATCINPTYELEYWRTGLRYAQAWKRRLGLPEDPLWQDIIDRMAVPPVHDGVYVAQERCPDTFTVAATDHPSMLCAYGLLDSERIDRETMARTLDRVLREWDYPSMWGWDFGVIAMTATRLGLPQTAVDALLIKTEKNDYTENGHNRQLSRDDLPLYLPGNGSLLLAAAMMAAGYPGCGAEHPGFPEGWTVEAEGLRPYIALE</sequence>
<dbReference type="GO" id="GO:0004553">
    <property type="term" value="F:hydrolase activity, hydrolyzing O-glycosyl compounds"/>
    <property type="evidence" value="ECO:0007669"/>
    <property type="project" value="TreeGrafter"/>
</dbReference>
<reference evidence="1" key="1">
    <citation type="submission" date="2020-10" db="EMBL/GenBank/DDBJ databases">
        <authorList>
            <person name="Gilroy R."/>
        </authorList>
    </citation>
    <scope>NUCLEOTIDE SEQUENCE</scope>
    <source>
        <strain evidence="1">ChiSjej1B19-7085</strain>
    </source>
</reference>
<organism evidence="1 2">
    <name type="scientific">Candidatus Gallacutalibacter pullicola</name>
    <dbReference type="NCBI Taxonomy" id="2840830"/>
    <lineage>
        <taxon>Bacteria</taxon>
        <taxon>Bacillati</taxon>
        <taxon>Bacillota</taxon>
        <taxon>Clostridia</taxon>
        <taxon>Eubacteriales</taxon>
        <taxon>Candidatus Gallacutalibacter</taxon>
    </lineage>
</organism>
<evidence type="ECO:0000313" key="2">
    <source>
        <dbReference type="Proteomes" id="UP000886785"/>
    </source>
</evidence>
<dbReference type="Gene3D" id="1.50.10.10">
    <property type="match status" value="1"/>
</dbReference>
<protein>
    <submittedName>
        <fullName evidence="1">Glycoside hydrolase family 65</fullName>
    </submittedName>
</protein>
<dbReference type="AlphaFoldDB" id="A0A9D1DR03"/>
<gene>
    <name evidence="1" type="ORF">IAA54_06510</name>
</gene>